<protein>
    <submittedName>
        <fullName evidence="2">Uncharacterized protein</fullName>
    </submittedName>
</protein>
<gene>
    <name evidence="2" type="ORF">C7999DRAFT_17070</name>
</gene>
<evidence type="ECO:0000256" key="1">
    <source>
        <dbReference type="SAM" id="MobiDB-lite"/>
    </source>
</evidence>
<accession>A0AAN7CMB3</accession>
<name>A0AAN7CMB3_9PEZI</name>
<dbReference type="Proteomes" id="UP001303647">
    <property type="component" value="Unassembled WGS sequence"/>
</dbReference>
<sequence>APVASPTPGNKIRPKSRYFRSSSKARHNKATSVATKLLRQDAVGIPRQESSSTSYRTTSYYTQRSPPQKKKGKKEKP</sequence>
<feature type="region of interest" description="Disordered" evidence="1">
    <location>
        <begin position="1"/>
        <end position="77"/>
    </location>
</feature>
<reference evidence="2" key="2">
    <citation type="submission" date="2023-05" db="EMBL/GenBank/DDBJ databases">
        <authorList>
            <consortium name="Lawrence Berkeley National Laboratory"/>
            <person name="Steindorff A."/>
            <person name="Hensen N."/>
            <person name="Bonometti L."/>
            <person name="Westerberg I."/>
            <person name="Brannstrom I.O."/>
            <person name="Guillou S."/>
            <person name="Cros-Aarteil S."/>
            <person name="Calhoun S."/>
            <person name="Haridas S."/>
            <person name="Kuo A."/>
            <person name="Mondo S."/>
            <person name="Pangilinan J."/>
            <person name="Riley R."/>
            <person name="Labutti K."/>
            <person name="Andreopoulos B."/>
            <person name="Lipzen A."/>
            <person name="Chen C."/>
            <person name="Yanf M."/>
            <person name="Daum C."/>
            <person name="Ng V."/>
            <person name="Clum A."/>
            <person name="Ohm R."/>
            <person name="Martin F."/>
            <person name="Silar P."/>
            <person name="Natvig D."/>
            <person name="Lalanne C."/>
            <person name="Gautier V."/>
            <person name="Ament-Velasquez S.L."/>
            <person name="Kruys A."/>
            <person name="Hutchinson M.I."/>
            <person name="Powell A.J."/>
            <person name="Barry K."/>
            <person name="Miller A.N."/>
            <person name="Grigoriev I.V."/>
            <person name="Debuchy R."/>
            <person name="Gladieux P."/>
            <person name="Thoren M.H."/>
            <person name="Johannesson H."/>
        </authorList>
    </citation>
    <scope>NUCLEOTIDE SEQUENCE</scope>
    <source>
        <strain evidence="2">CBS 359.72</strain>
    </source>
</reference>
<evidence type="ECO:0000313" key="3">
    <source>
        <dbReference type="Proteomes" id="UP001303647"/>
    </source>
</evidence>
<feature type="compositionally biased region" description="Basic residues" evidence="1">
    <location>
        <begin position="67"/>
        <end position="77"/>
    </location>
</feature>
<proteinExistence type="predicted"/>
<organism evidence="2 3">
    <name type="scientific">Corynascus novoguineensis</name>
    <dbReference type="NCBI Taxonomy" id="1126955"/>
    <lineage>
        <taxon>Eukaryota</taxon>
        <taxon>Fungi</taxon>
        <taxon>Dikarya</taxon>
        <taxon>Ascomycota</taxon>
        <taxon>Pezizomycotina</taxon>
        <taxon>Sordariomycetes</taxon>
        <taxon>Sordariomycetidae</taxon>
        <taxon>Sordariales</taxon>
        <taxon>Chaetomiaceae</taxon>
        <taxon>Corynascus</taxon>
    </lineage>
</organism>
<feature type="compositionally biased region" description="Low complexity" evidence="1">
    <location>
        <begin position="47"/>
        <end position="65"/>
    </location>
</feature>
<dbReference type="EMBL" id="MU857727">
    <property type="protein sequence ID" value="KAK4244719.1"/>
    <property type="molecule type" value="Genomic_DNA"/>
</dbReference>
<keyword evidence="3" id="KW-1185">Reference proteome</keyword>
<evidence type="ECO:0000313" key="2">
    <source>
        <dbReference type="EMBL" id="KAK4244719.1"/>
    </source>
</evidence>
<reference evidence="2" key="1">
    <citation type="journal article" date="2023" name="Mol. Phylogenet. Evol.">
        <title>Genome-scale phylogeny and comparative genomics of the fungal order Sordariales.</title>
        <authorList>
            <person name="Hensen N."/>
            <person name="Bonometti L."/>
            <person name="Westerberg I."/>
            <person name="Brannstrom I.O."/>
            <person name="Guillou S."/>
            <person name="Cros-Aarteil S."/>
            <person name="Calhoun S."/>
            <person name="Haridas S."/>
            <person name="Kuo A."/>
            <person name="Mondo S."/>
            <person name="Pangilinan J."/>
            <person name="Riley R."/>
            <person name="LaButti K."/>
            <person name="Andreopoulos B."/>
            <person name="Lipzen A."/>
            <person name="Chen C."/>
            <person name="Yan M."/>
            <person name="Daum C."/>
            <person name="Ng V."/>
            <person name="Clum A."/>
            <person name="Steindorff A."/>
            <person name="Ohm R.A."/>
            <person name="Martin F."/>
            <person name="Silar P."/>
            <person name="Natvig D.O."/>
            <person name="Lalanne C."/>
            <person name="Gautier V."/>
            <person name="Ament-Velasquez S.L."/>
            <person name="Kruys A."/>
            <person name="Hutchinson M.I."/>
            <person name="Powell A.J."/>
            <person name="Barry K."/>
            <person name="Miller A.N."/>
            <person name="Grigoriev I.V."/>
            <person name="Debuchy R."/>
            <person name="Gladieux P."/>
            <person name="Hiltunen Thoren M."/>
            <person name="Johannesson H."/>
        </authorList>
    </citation>
    <scope>NUCLEOTIDE SEQUENCE</scope>
    <source>
        <strain evidence="2">CBS 359.72</strain>
    </source>
</reference>
<dbReference type="AlphaFoldDB" id="A0AAN7CMB3"/>
<comment type="caution">
    <text evidence="2">The sequence shown here is derived from an EMBL/GenBank/DDBJ whole genome shotgun (WGS) entry which is preliminary data.</text>
</comment>
<feature type="compositionally biased region" description="Basic residues" evidence="1">
    <location>
        <begin position="12"/>
        <end position="29"/>
    </location>
</feature>
<feature type="non-terminal residue" evidence="2">
    <location>
        <position position="1"/>
    </location>
</feature>